<keyword evidence="2" id="KW-1185">Reference proteome</keyword>
<dbReference type="Pfam" id="PF12088">
    <property type="entry name" value="DUF3565"/>
    <property type="match status" value="1"/>
</dbReference>
<dbReference type="Proteomes" id="UP000664344">
    <property type="component" value="Unassembled WGS sequence"/>
</dbReference>
<comment type="caution">
    <text evidence="1">The sequence shown here is derived from an EMBL/GenBank/DDBJ whole genome shotgun (WGS) entry which is preliminary data.</text>
</comment>
<dbReference type="RefSeq" id="WP_029654257.1">
    <property type="nucleotide sequence ID" value="NZ_JAFKDB010000007.1"/>
</dbReference>
<protein>
    <submittedName>
        <fullName evidence="1">DUF3565 domain-containing protein</fullName>
    </submittedName>
</protein>
<evidence type="ECO:0000313" key="2">
    <source>
        <dbReference type="Proteomes" id="UP000664344"/>
    </source>
</evidence>
<sequence length="78" mass="9137">MKRCIESYHKDTDNHWVARLACGHHQHVRHDPPWINRPWVISESGRQAMLGFELDCKKCDEGAPVDEEPAHHQARESR</sequence>
<evidence type="ECO:0000313" key="1">
    <source>
        <dbReference type="EMBL" id="MBN7768704.1"/>
    </source>
</evidence>
<dbReference type="EMBL" id="JAFKDB010000007">
    <property type="protein sequence ID" value="MBN7768704.1"/>
    <property type="molecule type" value="Genomic_DNA"/>
</dbReference>
<organism evidence="1 2">
    <name type="scientific">Marinobacter daepoensis</name>
    <dbReference type="NCBI Taxonomy" id="262077"/>
    <lineage>
        <taxon>Bacteria</taxon>
        <taxon>Pseudomonadati</taxon>
        <taxon>Pseudomonadota</taxon>
        <taxon>Gammaproteobacteria</taxon>
        <taxon>Pseudomonadales</taxon>
        <taxon>Marinobacteraceae</taxon>
        <taxon>Marinobacter</taxon>
    </lineage>
</organism>
<accession>A0ABS3BAR3</accession>
<name>A0ABS3BAR3_9GAMM</name>
<dbReference type="InterPro" id="IPR021948">
    <property type="entry name" value="DUF3565"/>
</dbReference>
<gene>
    <name evidence="1" type="ORF">JYP53_02155</name>
</gene>
<proteinExistence type="predicted"/>
<reference evidence="1 2" key="1">
    <citation type="submission" date="2021-02" db="EMBL/GenBank/DDBJ databases">
        <title>PHA producing bacteria isolated from coastal sediment in Guangdong, Shenzhen.</title>
        <authorList>
            <person name="Zheng W."/>
            <person name="Yu S."/>
            <person name="Huang Y."/>
        </authorList>
    </citation>
    <scope>NUCLEOTIDE SEQUENCE [LARGE SCALE GENOMIC DNA]</scope>
    <source>
        <strain evidence="1 2">TN21-5</strain>
    </source>
</reference>